<evidence type="ECO:0000313" key="17">
    <source>
        <dbReference type="EMBL" id="OAH60822.1"/>
    </source>
</evidence>
<gene>
    <name evidence="17" type="ORF">AWH49_15345</name>
</gene>
<dbReference type="InterPro" id="IPR006311">
    <property type="entry name" value="TAT_signal"/>
</dbReference>
<evidence type="ECO:0000256" key="13">
    <source>
        <dbReference type="RuleBase" id="RU365017"/>
    </source>
</evidence>
<evidence type="ECO:0000259" key="15">
    <source>
        <dbReference type="Pfam" id="PF04261"/>
    </source>
</evidence>
<keyword evidence="2 13" id="KW-0575">Peroxidase</keyword>
<evidence type="ECO:0000256" key="7">
    <source>
        <dbReference type="ARBA" id="ARBA00023004"/>
    </source>
</evidence>
<reference evidence="17 18" key="1">
    <citation type="submission" date="2016-01" db="EMBL/GenBank/DDBJ databases">
        <title>Investigation of taxonomic status of Bacillus aminovorans.</title>
        <authorList>
            <person name="Verma A."/>
            <person name="Pal Y."/>
            <person name="Krishnamurthi S."/>
        </authorList>
    </citation>
    <scope>NUCLEOTIDE SEQUENCE [LARGE SCALE GENOMIC DNA]</scope>
    <source>
        <strain evidence="17 18">DSM 1314</strain>
    </source>
</reference>
<dbReference type="GO" id="GO:0005829">
    <property type="term" value="C:cytosol"/>
    <property type="evidence" value="ECO:0007669"/>
    <property type="project" value="TreeGrafter"/>
</dbReference>
<evidence type="ECO:0000256" key="9">
    <source>
        <dbReference type="ARBA" id="ARBA00025737"/>
    </source>
</evidence>
<evidence type="ECO:0000256" key="14">
    <source>
        <dbReference type="SAM" id="Phobius"/>
    </source>
</evidence>
<dbReference type="PANTHER" id="PTHR30521:SF4">
    <property type="entry name" value="DEFERROCHELATASE"/>
    <property type="match status" value="1"/>
</dbReference>
<evidence type="ECO:0000259" key="16">
    <source>
        <dbReference type="Pfam" id="PF20628"/>
    </source>
</evidence>
<keyword evidence="8" id="KW-0456">Lyase</keyword>
<keyword evidence="7 13" id="KW-0408">Iron</keyword>
<dbReference type="GO" id="GO:0020037">
    <property type="term" value="F:heme binding"/>
    <property type="evidence" value="ECO:0007669"/>
    <property type="project" value="InterPro"/>
</dbReference>
<dbReference type="Proteomes" id="UP000076935">
    <property type="component" value="Unassembled WGS sequence"/>
</dbReference>
<evidence type="ECO:0000256" key="2">
    <source>
        <dbReference type="ARBA" id="ARBA00022559"/>
    </source>
</evidence>
<comment type="subcellular location">
    <subcellularLocation>
        <location evidence="1">Cell envelope</location>
    </subcellularLocation>
</comment>
<sequence>MENNFLKKEVSRRNVLKAGGIGMAGLFIGASGAGSLLSMTASADKKSTGTVSFYGKHQAGITTDTQNHLYFAALMLTTTDVADVKKLLKEWTESAASMAEGKLIGKPAENVLLPPDDTGEAAGLDASNLTMTFGVGPGFFEKLNLSSKKPKELAALPAFSFDALEEEWSGGDLCIQACADDPQVAFHAVRNLVRIARGKAQLKWTQAAFQRTKQANTESETPRNLFGFKDGTGNPDHTNNSLMNDLVWVNDGWMTGGTYMVVRRVQMFIEVWDRTAIGEQEATFGRYRDSGAPMSGKKEFDPVQIDKTDENGNKLMPADSHTALAHGDGKMKLLRRSYSYADGLDKKTGSFDAGLLFISFQKSVSNQFIPIQTRLANKDKLNEYTIHRGSAVFACLPGVKKGGWLGETLFR</sequence>
<keyword evidence="4 13" id="KW-0479">Metal-binding</keyword>
<comment type="catalytic activity">
    <reaction evidence="12">
        <text>heme b + 2 H(+) = protoporphyrin IX + Fe(2+)</text>
        <dbReference type="Rhea" id="RHEA:22584"/>
        <dbReference type="ChEBI" id="CHEBI:15378"/>
        <dbReference type="ChEBI" id="CHEBI:29033"/>
        <dbReference type="ChEBI" id="CHEBI:57306"/>
        <dbReference type="ChEBI" id="CHEBI:60344"/>
        <dbReference type="EC" id="4.98.1.1"/>
    </reaction>
    <physiologicalReaction direction="left-to-right" evidence="12">
        <dbReference type="Rhea" id="RHEA:22585"/>
    </physiologicalReaction>
</comment>
<dbReference type="RefSeq" id="WP_063965844.1">
    <property type="nucleotide sequence ID" value="NZ_JBCNAN010000002.1"/>
</dbReference>
<dbReference type="InterPro" id="IPR006314">
    <property type="entry name" value="Dyp_peroxidase"/>
</dbReference>
<dbReference type="GO" id="GO:0033212">
    <property type="term" value="P:iron import into cell"/>
    <property type="evidence" value="ECO:0007669"/>
    <property type="project" value="InterPro"/>
</dbReference>
<evidence type="ECO:0000256" key="6">
    <source>
        <dbReference type="ARBA" id="ARBA00023002"/>
    </source>
</evidence>
<dbReference type="PROSITE" id="PS51318">
    <property type="entry name" value="TAT"/>
    <property type="match status" value="1"/>
</dbReference>
<dbReference type="Pfam" id="PF20628">
    <property type="entry name" value="Dyp_perox_C"/>
    <property type="match status" value="1"/>
</dbReference>
<dbReference type="InterPro" id="IPR048328">
    <property type="entry name" value="Dyp_perox_C"/>
</dbReference>
<evidence type="ECO:0000256" key="1">
    <source>
        <dbReference type="ARBA" id="ARBA00004196"/>
    </source>
</evidence>
<dbReference type="NCBIfam" id="TIGR01412">
    <property type="entry name" value="tat_substr_1"/>
    <property type="match status" value="1"/>
</dbReference>
<evidence type="ECO:0000313" key="18">
    <source>
        <dbReference type="Proteomes" id="UP000076935"/>
    </source>
</evidence>
<dbReference type="EMBL" id="LQWY01000031">
    <property type="protein sequence ID" value="OAH60822.1"/>
    <property type="molecule type" value="Genomic_DNA"/>
</dbReference>
<keyword evidence="14" id="KW-0472">Membrane</keyword>
<dbReference type="AlphaFoldDB" id="A0A177L692"/>
<evidence type="ECO:0000256" key="11">
    <source>
        <dbReference type="ARBA" id="ARBA00033775"/>
    </source>
</evidence>
<dbReference type="GO" id="GO:0030313">
    <property type="term" value="C:cell envelope"/>
    <property type="evidence" value="ECO:0007669"/>
    <property type="project" value="UniProtKB-SubCell"/>
</dbReference>
<dbReference type="EC" id="1.11.1.-" evidence="13"/>
<dbReference type="InterPro" id="IPR048327">
    <property type="entry name" value="Dyp_perox_N"/>
</dbReference>
<keyword evidence="14" id="KW-0812">Transmembrane</keyword>
<dbReference type="GO" id="GO:0046872">
    <property type="term" value="F:metal ion binding"/>
    <property type="evidence" value="ECO:0007669"/>
    <property type="project" value="UniProtKB-KW"/>
</dbReference>
<dbReference type="PROSITE" id="PS51404">
    <property type="entry name" value="DYP_PEROXIDASE"/>
    <property type="match status" value="1"/>
</dbReference>
<evidence type="ECO:0000256" key="4">
    <source>
        <dbReference type="ARBA" id="ARBA00022723"/>
    </source>
</evidence>
<dbReference type="NCBIfam" id="TIGR01413">
    <property type="entry name" value="Dyp_perox_fam"/>
    <property type="match status" value="1"/>
</dbReference>
<keyword evidence="6 13" id="KW-0560">Oxidoreductase</keyword>
<comment type="similarity">
    <text evidence="9 13">Belongs to the DyP-type peroxidase family.</text>
</comment>
<feature type="transmembrane region" description="Helical" evidence="14">
    <location>
        <begin position="21"/>
        <end position="41"/>
    </location>
</feature>
<dbReference type="InterPro" id="IPR006313">
    <property type="entry name" value="EfeB/EfeN"/>
</dbReference>
<dbReference type="GO" id="GO:0004601">
    <property type="term" value="F:peroxidase activity"/>
    <property type="evidence" value="ECO:0007669"/>
    <property type="project" value="UniProtKB-KW"/>
</dbReference>
<keyword evidence="5" id="KW-0732">Signal</keyword>
<dbReference type="InterPro" id="IPR011008">
    <property type="entry name" value="Dimeric_a/b-barrel"/>
</dbReference>
<evidence type="ECO:0000256" key="3">
    <source>
        <dbReference type="ARBA" id="ARBA00022617"/>
    </source>
</evidence>
<keyword evidence="3 13" id="KW-0349">Heme</keyword>
<keyword evidence="18" id="KW-1185">Reference proteome</keyword>
<evidence type="ECO:0000256" key="12">
    <source>
        <dbReference type="ARBA" id="ARBA00048856"/>
    </source>
</evidence>
<organism evidence="17 18">
    <name type="scientific">Domibacillus aminovorans</name>
    <dbReference type="NCBI Taxonomy" id="29332"/>
    <lineage>
        <taxon>Bacteria</taxon>
        <taxon>Bacillati</taxon>
        <taxon>Bacillota</taxon>
        <taxon>Bacilli</taxon>
        <taxon>Bacillales</taxon>
        <taxon>Bacillaceae</taxon>
        <taxon>Domibacillus</taxon>
    </lineage>
</organism>
<accession>A0A177L692</accession>
<dbReference type="Pfam" id="PF04261">
    <property type="entry name" value="Dyp_perox_N"/>
    <property type="match status" value="1"/>
</dbReference>
<name>A0A177L692_9BACI</name>
<comment type="caution">
    <text evidence="17">The sequence shown here is derived from an EMBL/GenBank/DDBJ whole genome shotgun (WGS) entry which is preliminary data.</text>
</comment>
<evidence type="ECO:0000256" key="5">
    <source>
        <dbReference type="ARBA" id="ARBA00022729"/>
    </source>
</evidence>
<comment type="cofactor">
    <cofactor evidence="13">
        <name>heme b</name>
        <dbReference type="ChEBI" id="CHEBI:60344"/>
    </cofactor>
    <text evidence="13">Binds 1 heme b (iron(II)-protoporphyrin IX) group non-covalently per subunit.</text>
</comment>
<feature type="domain" description="Dyp-type peroxidase N-terminal" evidence="15">
    <location>
        <begin position="58"/>
        <end position="209"/>
    </location>
</feature>
<evidence type="ECO:0000256" key="10">
    <source>
        <dbReference type="ARBA" id="ARBA00033771"/>
    </source>
</evidence>
<dbReference type="STRING" id="29332.AWH48_13885"/>
<comment type="function">
    <text evidence="13">Involved in the recovery of exogenous heme iron. Extracts iron from heme while preserving the protoporphyrin ring intact.</text>
</comment>
<dbReference type="PANTHER" id="PTHR30521">
    <property type="entry name" value="DEFERROCHELATASE/PEROXIDASE"/>
    <property type="match status" value="1"/>
</dbReference>
<evidence type="ECO:0000256" key="8">
    <source>
        <dbReference type="ARBA" id="ARBA00023239"/>
    </source>
</evidence>
<protein>
    <recommendedName>
        <fullName evidence="10 13">Deferrochelatase</fullName>
        <ecNumber evidence="13">1.11.1.-</ecNumber>
    </recommendedName>
    <alternativeName>
        <fullName evidence="11 13">Peroxidase EfeB</fullName>
    </alternativeName>
</protein>
<dbReference type="SUPFAM" id="SSF54909">
    <property type="entry name" value="Dimeric alpha+beta barrel"/>
    <property type="match status" value="1"/>
</dbReference>
<proteinExistence type="inferred from homology"/>
<dbReference type="GO" id="GO:0004325">
    <property type="term" value="F:ferrochelatase activity"/>
    <property type="evidence" value="ECO:0007669"/>
    <property type="project" value="UniProtKB-EC"/>
</dbReference>
<feature type="domain" description="Dyp-type peroxidase C-terminal" evidence="16">
    <location>
        <begin position="221"/>
        <end position="400"/>
    </location>
</feature>
<keyword evidence="14" id="KW-1133">Transmembrane helix</keyword>